<dbReference type="InterPro" id="IPR006311">
    <property type="entry name" value="TAT_signal"/>
</dbReference>
<dbReference type="SUPFAM" id="SSF54373">
    <property type="entry name" value="FAD-linked reductases, C-terminal domain"/>
    <property type="match status" value="1"/>
</dbReference>
<dbReference type="PROSITE" id="PS51318">
    <property type="entry name" value="TAT"/>
    <property type="match status" value="1"/>
</dbReference>
<feature type="signal peptide" evidence="1">
    <location>
        <begin position="1"/>
        <end position="22"/>
    </location>
</feature>
<dbReference type="Gene3D" id="3.50.50.60">
    <property type="entry name" value="FAD/NAD(P)-binding domain"/>
    <property type="match status" value="2"/>
</dbReference>
<protein>
    <submittedName>
        <fullName evidence="3">FAD-dependent oxidoreductase</fullName>
    </submittedName>
</protein>
<reference evidence="3" key="1">
    <citation type="submission" date="2021-03" db="EMBL/GenBank/DDBJ databases">
        <title>Microbacterium sp. nov., a novel actinobacterium isolated from cow dung.</title>
        <authorList>
            <person name="Zhang L."/>
        </authorList>
    </citation>
    <scope>NUCLEOTIDE SEQUENCE</scope>
    <source>
        <strain evidence="3">NEAU-LLB</strain>
    </source>
</reference>
<evidence type="ECO:0000313" key="3">
    <source>
        <dbReference type="EMBL" id="MBO3665030.1"/>
    </source>
</evidence>
<feature type="domain" description="Amine oxidase" evidence="2">
    <location>
        <begin position="53"/>
        <end position="124"/>
    </location>
</feature>
<dbReference type="SUPFAM" id="SSF51905">
    <property type="entry name" value="FAD/NAD(P)-binding domain"/>
    <property type="match status" value="2"/>
</dbReference>
<name>A0A939QMM5_9MICO</name>
<dbReference type="AlphaFoldDB" id="A0A939QMM5"/>
<evidence type="ECO:0000256" key="1">
    <source>
        <dbReference type="SAM" id="SignalP"/>
    </source>
</evidence>
<sequence length="459" mass="47184">MGISRRTFFVGAGAGAVAVLLAACTPEPAPNPTTAAPTPTPTAPGPTPTALPAKPAAFVRSAWSTDPYARGAMSFTAVGSSPADRETLSEPVESRVFFAGEATSDRPGTLSGAVSSGERVAEQVGVAAANGERIAVIGAGLSGAIAAARLRQAGFEVTVIEARDRIGGRLHTLDDDAWPVPPQLGAWLLSPDDSEVQQRIALHDVPVEALDGELALTDAGSVEAPDAAPLEAAIAWAEPRPADAPLLEALTESGGDPEAPDTAAFLALLAATTGADAAELSAWFPPESPDLQLEAAVGDLRDLVAGPLDDIKLLRSTTVVGIAYDDTGVSLRLGTGEALSVDRVVVTVPLGVLKDEGIEFEPLLPFSHRGAIAALGMGDVETIWLRFDDDVWDTDAAFWHVVGGDATIRSWINLAPATGENILVGRVGGEAARAFAQLSDDEALAAALASLAWFLPPAQ</sequence>
<dbReference type="Pfam" id="PF01593">
    <property type="entry name" value="Amino_oxidase"/>
    <property type="match status" value="2"/>
</dbReference>
<dbReference type="InterPro" id="IPR050281">
    <property type="entry name" value="Flavin_monoamine_oxidase"/>
</dbReference>
<feature type="chain" id="PRO_5038447147" evidence="1">
    <location>
        <begin position="23"/>
        <end position="459"/>
    </location>
</feature>
<dbReference type="PROSITE" id="PS51257">
    <property type="entry name" value="PROKAR_LIPOPROTEIN"/>
    <property type="match status" value="1"/>
</dbReference>
<accession>A0A939QMM5</accession>
<keyword evidence="4" id="KW-1185">Reference proteome</keyword>
<dbReference type="InterPro" id="IPR036188">
    <property type="entry name" value="FAD/NAD-bd_sf"/>
</dbReference>
<feature type="domain" description="Amine oxidase" evidence="2">
    <location>
        <begin position="313"/>
        <end position="456"/>
    </location>
</feature>
<dbReference type="EMBL" id="JAGFOA010000008">
    <property type="protein sequence ID" value="MBO3665030.1"/>
    <property type="molecule type" value="Genomic_DNA"/>
</dbReference>
<dbReference type="RefSeq" id="WP_208505361.1">
    <property type="nucleotide sequence ID" value="NZ_JAGFOA010000008.1"/>
</dbReference>
<dbReference type="Proteomes" id="UP000680132">
    <property type="component" value="Unassembled WGS sequence"/>
</dbReference>
<gene>
    <name evidence="3" type="ORF">J5V96_16145</name>
</gene>
<comment type="caution">
    <text evidence="3">The sequence shown here is derived from an EMBL/GenBank/DDBJ whole genome shotgun (WGS) entry which is preliminary data.</text>
</comment>
<keyword evidence="1" id="KW-0732">Signal</keyword>
<dbReference type="Pfam" id="PF13450">
    <property type="entry name" value="NAD_binding_8"/>
    <property type="match status" value="1"/>
</dbReference>
<proteinExistence type="predicted"/>
<dbReference type="InterPro" id="IPR002937">
    <property type="entry name" value="Amino_oxidase"/>
</dbReference>
<dbReference type="PANTHER" id="PTHR10742:SF410">
    <property type="entry name" value="LYSINE-SPECIFIC HISTONE DEMETHYLASE 2"/>
    <property type="match status" value="1"/>
</dbReference>
<dbReference type="GO" id="GO:0016491">
    <property type="term" value="F:oxidoreductase activity"/>
    <property type="evidence" value="ECO:0007669"/>
    <property type="project" value="InterPro"/>
</dbReference>
<evidence type="ECO:0000259" key="2">
    <source>
        <dbReference type="Pfam" id="PF01593"/>
    </source>
</evidence>
<organism evidence="3 4">
    <name type="scientific">Microbacterium stercoris</name>
    <dbReference type="NCBI Taxonomy" id="2820289"/>
    <lineage>
        <taxon>Bacteria</taxon>
        <taxon>Bacillati</taxon>
        <taxon>Actinomycetota</taxon>
        <taxon>Actinomycetes</taxon>
        <taxon>Micrococcales</taxon>
        <taxon>Microbacteriaceae</taxon>
        <taxon>Microbacterium</taxon>
    </lineage>
</organism>
<evidence type="ECO:0000313" key="4">
    <source>
        <dbReference type="Proteomes" id="UP000680132"/>
    </source>
</evidence>
<dbReference type="PANTHER" id="PTHR10742">
    <property type="entry name" value="FLAVIN MONOAMINE OXIDASE"/>
    <property type="match status" value="1"/>
</dbReference>